<sequence length="316" mass="34329">MSDEKKQNPFEAMGLAPEEADIPPAYTPPGPSSQQEQEQEHVPSTSAPKTATGSSSSTKKPIAIPAITSAFDSPFIRAYAPILKSHNFPKESFLTFLDQLNKDISSSPPLQVLDATGGILSSVPILFPLHWIGSAVSGLANLGSQGVSKSRTDSSIKTANKDIFGPRGLKVGIAKLDALAHLAGIPILDSQGKINRQAPLLLQLQNAAGVVGQGQSDDGSQQQQQDVDVCQRRIQALGPWIAELEFDILPWSSKSRLTRFNAALKKSNASRVPEEDLGRRQRDRRDAFSNEEKTEDEVPFRKGLWLVIREVEKESS</sequence>
<keyword evidence="3" id="KW-1185">Reference proteome</keyword>
<dbReference type="STRING" id="416450.A0A1V6Q7D2"/>
<dbReference type="AlphaFoldDB" id="A0A1V6Q7D2"/>
<dbReference type="EMBL" id="MDYN01000011">
    <property type="protein sequence ID" value="OQD84947.1"/>
    <property type="molecule type" value="Genomic_DNA"/>
</dbReference>
<feature type="compositionally biased region" description="Low complexity" evidence="1">
    <location>
        <begin position="43"/>
        <end position="59"/>
    </location>
</feature>
<reference evidence="3" key="1">
    <citation type="journal article" date="2017" name="Nat. Microbiol.">
        <title>Global analysis of biosynthetic gene clusters reveals vast potential of secondary metabolite production in Penicillium species.</title>
        <authorList>
            <person name="Nielsen J.C."/>
            <person name="Grijseels S."/>
            <person name="Prigent S."/>
            <person name="Ji B."/>
            <person name="Dainat J."/>
            <person name="Nielsen K.F."/>
            <person name="Frisvad J.C."/>
            <person name="Workman M."/>
            <person name="Nielsen J."/>
        </authorList>
    </citation>
    <scope>NUCLEOTIDE SEQUENCE [LARGE SCALE GENOMIC DNA]</scope>
    <source>
        <strain evidence="3">IBT 31811</strain>
    </source>
</reference>
<evidence type="ECO:0000313" key="2">
    <source>
        <dbReference type="EMBL" id="OQD84947.1"/>
    </source>
</evidence>
<proteinExistence type="predicted"/>
<evidence type="ECO:0000256" key="1">
    <source>
        <dbReference type="SAM" id="MobiDB-lite"/>
    </source>
</evidence>
<dbReference type="PANTHER" id="PTHR38887:SF1">
    <property type="entry name" value="RAS MODIFICATION PROTEIN ERF4"/>
    <property type="match status" value="1"/>
</dbReference>
<organism evidence="2 3">
    <name type="scientific">Penicillium antarcticum</name>
    <dbReference type="NCBI Taxonomy" id="416450"/>
    <lineage>
        <taxon>Eukaryota</taxon>
        <taxon>Fungi</taxon>
        <taxon>Dikarya</taxon>
        <taxon>Ascomycota</taxon>
        <taxon>Pezizomycotina</taxon>
        <taxon>Eurotiomycetes</taxon>
        <taxon>Eurotiomycetidae</taxon>
        <taxon>Eurotiales</taxon>
        <taxon>Aspergillaceae</taxon>
        <taxon>Penicillium</taxon>
    </lineage>
</organism>
<name>A0A1V6Q7D2_9EURO</name>
<feature type="region of interest" description="Disordered" evidence="1">
    <location>
        <begin position="268"/>
        <end position="298"/>
    </location>
</feature>
<dbReference type="PANTHER" id="PTHR38887">
    <property type="entry name" value="CHROMOSOME 21, WHOLE GENOME SHOTGUN SEQUENCE"/>
    <property type="match status" value="1"/>
</dbReference>
<dbReference type="Proteomes" id="UP000191672">
    <property type="component" value="Unassembled WGS sequence"/>
</dbReference>
<comment type="caution">
    <text evidence="2">The sequence shown here is derived from an EMBL/GenBank/DDBJ whole genome shotgun (WGS) entry which is preliminary data.</text>
</comment>
<evidence type="ECO:0000313" key="3">
    <source>
        <dbReference type="Proteomes" id="UP000191672"/>
    </source>
</evidence>
<accession>A0A1V6Q7D2</accession>
<dbReference type="InterPro" id="IPR053221">
    <property type="entry name" value="Burnettramic_acid_biosynth"/>
</dbReference>
<gene>
    <name evidence="2" type="ORF">PENANT_c011G02104</name>
</gene>
<feature type="compositionally biased region" description="Basic and acidic residues" evidence="1">
    <location>
        <begin position="272"/>
        <end position="298"/>
    </location>
</feature>
<feature type="region of interest" description="Disordered" evidence="1">
    <location>
        <begin position="1"/>
        <end position="59"/>
    </location>
</feature>
<protein>
    <submittedName>
        <fullName evidence="2">Uncharacterized protein</fullName>
    </submittedName>
</protein>